<dbReference type="Gene3D" id="3.20.200.10">
    <property type="entry name" value="MHCK/EF2 kinase"/>
    <property type="match status" value="1"/>
</dbReference>
<evidence type="ECO:0000256" key="2">
    <source>
        <dbReference type="ARBA" id="ARBA00022525"/>
    </source>
</evidence>
<dbReference type="AlphaFoldDB" id="A0A3M7PPV8"/>
<feature type="coiled-coil region" evidence="7">
    <location>
        <begin position="112"/>
        <end position="139"/>
    </location>
</feature>
<keyword evidence="3" id="KW-0723">Serine/threonine-protein kinase</keyword>
<dbReference type="Proteomes" id="UP000276133">
    <property type="component" value="Unassembled WGS sequence"/>
</dbReference>
<dbReference type="InterPro" id="IPR056861">
    <property type="entry name" value="HMCN1-like_VWA"/>
</dbReference>
<evidence type="ECO:0000313" key="9">
    <source>
        <dbReference type="EMBL" id="RNA01177.1"/>
    </source>
</evidence>
<dbReference type="PANTHER" id="PTHR47763">
    <property type="entry name" value="ALPHA-PROTEIN KINASE VWKA"/>
    <property type="match status" value="1"/>
</dbReference>
<dbReference type="Pfam" id="PF02816">
    <property type="entry name" value="Alpha_kinase"/>
    <property type="match status" value="1"/>
</dbReference>
<dbReference type="InterPro" id="IPR036465">
    <property type="entry name" value="vWFA_dom_sf"/>
</dbReference>
<evidence type="ECO:0000256" key="6">
    <source>
        <dbReference type="ARBA" id="ARBA00022777"/>
    </source>
</evidence>
<evidence type="ECO:0000256" key="1">
    <source>
        <dbReference type="ARBA" id="ARBA00004613"/>
    </source>
</evidence>
<dbReference type="SMART" id="SM00811">
    <property type="entry name" value="Alpha_kinase"/>
    <property type="match status" value="1"/>
</dbReference>
<accession>A0A3M7PPV8</accession>
<dbReference type="GO" id="GO:0005524">
    <property type="term" value="F:ATP binding"/>
    <property type="evidence" value="ECO:0007669"/>
    <property type="project" value="InterPro"/>
</dbReference>
<evidence type="ECO:0000256" key="3">
    <source>
        <dbReference type="ARBA" id="ARBA00022527"/>
    </source>
</evidence>
<evidence type="ECO:0000259" key="8">
    <source>
        <dbReference type="PROSITE" id="PS51158"/>
    </source>
</evidence>
<evidence type="ECO:0000256" key="7">
    <source>
        <dbReference type="SAM" id="Coils"/>
    </source>
</evidence>
<dbReference type="EMBL" id="REGN01009434">
    <property type="protein sequence ID" value="RNA01177.1"/>
    <property type="molecule type" value="Genomic_DNA"/>
</dbReference>
<dbReference type="STRING" id="10195.A0A3M7PPV8"/>
<keyword evidence="6 9" id="KW-0418">Kinase</keyword>
<dbReference type="PANTHER" id="PTHR47763:SF4">
    <property type="entry name" value="ALPHA-PROTEIN KINASE VWKA"/>
    <property type="match status" value="1"/>
</dbReference>
<name>A0A3M7PPV8_BRAPC</name>
<gene>
    <name evidence="9" type="ORF">BpHYR1_032856</name>
</gene>
<keyword evidence="7" id="KW-0175">Coiled coil</keyword>
<keyword evidence="5" id="KW-0732">Signal</keyword>
<dbReference type="Gene3D" id="3.10.20.10">
    <property type="match status" value="1"/>
</dbReference>
<evidence type="ECO:0000313" key="10">
    <source>
        <dbReference type="Proteomes" id="UP000276133"/>
    </source>
</evidence>
<evidence type="ECO:0000256" key="5">
    <source>
        <dbReference type="ARBA" id="ARBA00022729"/>
    </source>
</evidence>
<comment type="subcellular location">
    <subcellularLocation>
        <location evidence="1">Secreted</location>
    </subcellularLocation>
</comment>
<dbReference type="OrthoDB" id="44277at2759"/>
<dbReference type="CDD" id="cd00198">
    <property type="entry name" value="vWFA"/>
    <property type="match status" value="1"/>
</dbReference>
<reference evidence="9 10" key="1">
    <citation type="journal article" date="2018" name="Sci. Rep.">
        <title>Genomic signatures of local adaptation to the degree of environmental predictability in rotifers.</title>
        <authorList>
            <person name="Franch-Gras L."/>
            <person name="Hahn C."/>
            <person name="Garcia-Roger E.M."/>
            <person name="Carmona M.J."/>
            <person name="Serra M."/>
            <person name="Gomez A."/>
        </authorList>
    </citation>
    <scope>NUCLEOTIDE SEQUENCE [LARGE SCALE GENOMIC DNA]</scope>
    <source>
        <strain evidence="9">HYR1</strain>
    </source>
</reference>
<dbReference type="Gene3D" id="3.40.50.410">
    <property type="entry name" value="von Willebrand factor, type A domain"/>
    <property type="match status" value="1"/>
</dbReference>
<keyword evidence="4" id="KW-0808">Transferase</keyword>
<dbReference type="InterPro" id="IPR011009">
    <property type="entry name" value="Kinase-like_dom_sf"/>
</dbReference>
<keyword evidence="2" id="KW-0964">Secreted</keyword>
<dbReference type="InterPro" id="IPR052969">
    <property type="entry name" value="Thr-specific_kinase-like"/>
</dbReference>
<dbReference type="SUPFAM" id="SSF53300">
    <property type="entry name" value="vWA-like"/>
    <property type="match status" value="1"/>
</dbReference>
<protein>
    <submittedName>
        <fullName evidence="9">Serine threonine kinase</fullName>
    </submittedName>
</protein>
<dbReference type="GO" id="GO:0004674">
    <property type="term" value="F:protein serine/threonine kinase activity"/>
    <property type="evidence" value="ECO:0007669"/>
    <property type="project" value="UniProtKB-KW"/>
</dbReference>
<feature type="domain" description="Alpha-type protein kinase" evidence="8">
    <location>
        <begin position="420"/>
        <end position="642"/>
    </location>
</feature>
<dbReference type="InterPro" id="IPR004166">
    <property type="entry name" value="a-kinase_dom"/>
</dbReference>
<comment type="caution">
    <text evidence="9">The sequence shown here is derived from an EMBL/GenBank/DDBJ whole genome shotgun (WGS) entry which is preliminary data.</text>
</comment>
<evidence type="ECO:0000256" key="4">
    <source>
        <dbReference type="ARBA" id="ARBA00022679"/>
    </source>
</evidence>
<dbReference type="PROSITE" id="PS51158">
    <property type="entry name" value="ALPHA_KINASE"/>
    <property type="match status" value="1"/>
</dbReference>
<organism evidence="9 10">
    <name type="scientific">Brachionus plicatilis</name>
    <name type="common">Marine rotifer</name>
    <name type="synonym">Brachionus muelleri</name>
    <dbReference type="NCBI Taxonomy" id="10195"/>
    <lineage>
        <taxon>Eukaryota</taxon>
        <taxon>Metazoa</taxon>
        <taxon>Spiralia</taxon>
        <taxon>Gnathifera</taxon>
        <taxon>Rotifera</taxon>
        <taxon>Eurotatoria</taxon>
        <taxon>Monogononta</taxon>
        <taxon>Pseudotrocha</taxon>
        <taxon>Ploima</taxon>
        <taxon>Brachionidae</taxon>
        <taxon>Brachionus</taxon>
    </lineage>
</organism>
<proteinExistence type="predicted"/>
<sequence length="660" mass="75266">MIIKVFNNVNSDCKNIFSNNLESLFSKCEQKLGFKVSKFLLKDDHSEIDDDQIFQELCTNNSQLQILAIRDGTDFKADPDPGLMQAKARLEKLWTSSMTSSDSHFDSQLKKLNDLELKSDTFRHKEKSLEERLKSLTEKTLLTEELSKTRLKSLEERVAKAEAYRYKISNLFHDLKQAEKVDLCFLVDATGSMSSYIAEAKTVIHKIIHKMSIKFQNFALRFSFIGYRDISDGLKRVEVFGLSQNEECFRAFVDNIQATGGADECEDVFGGLEEVTKLDWKNPSRVLFHIGDAPCHGSRFHSGANDSYPGGDPRGLDIACLLKKLVNLNINYYFGEINGSTGKMIEEFNLELRKLQGNLIKVTELSSIDLMAETAIKSVESTIMTSKSMSMAYSTSKNLKPVALLELDWKLVNLCREKVEFYQVNVDTNFDDLKNVVVAYGKKILDVHMMEGPFAKGSLRFAYAGSIEEKKGKKKVFKESIFADEKYNTMEFMKESIESQIVACYLAKEFDKVNPSKKRIRFLDIGFIRRIRDGKYFSCEEYTESEFIKFQNNAGFINTDDYSTTLHAFVHWTFHFTGGYLIVTDLQGTKGPNEFVLTDPAITCPEDFDRFSSTNLGIKGMHSFFKTHVCNHICQKLNLSPHPKQTIKNVNHDGLMTELK</sequence>
<dbReference type="Pfam" id="PF25106">
    <property type="entry name" value="VWA_4"/>
    <property type="match status" value="1"/>
</dbReference>
<keyword evidence="10" id="KW-1185">Reference proteome</keyword>
<dbReference type="SUPFAM" id="SSF56112">
    <property type="entry name" value="Protein kinase-like (PK-like)"/>
    <property type="match status" value="1"/>
</dbReference>